<dbReference type="Proteomes" id="UP000317982">
    <property type="component" value="Unassembled WGS sequence"/>
</dbReference>
<comment type="caution">
    <text evidence="1">The sequence shown here is derived from an EMBL/GenBank/DDBJ whole genome shotgun (WGS) entry which is preliminary data.</text>
</comment>
<keyword evidence="2" id="KW-1185">Reference proteome</keyword>
<evidence type="ECO:0000313" key="1">
    <source>
        <dbReference type="EMBL" id="TQS44389.1"/>
    </source>
</evidence>
<dbReference type="SUPFAM" id="SSF50249">
    <property type="entry name" value="Nucleic acid-binding proteins"/>
    <property type="match status" value="1"/>
</dbReference>
<gene>
    <name evidence="1" type="ORF">FL583_15070</name>
</gene>
<organism evidence="1 2">
    <name type="scientific">Cryptosporangium phraense</name>
    <dbReference type="NCBI Taxonomy" id="2593070"/>
    <lineage>
        <taxon>Bacteria</taxon>
        <taxon>Bacillati</taxon>
        <taxon>Actinomycetota</taxon>
        <taxon>Actinomycetes</taxon>
        <taxon>Cryptosporangiales</taxon>
        <taxon>Cryptosporangiaceae</taxon>
        <taxon>Cryptosporangium</taxon>
    </lineage>
</organism>
<protein>
    <recommendedName>
        <fullName evidence="3">Cold-shock protein</fullName>
    </recommendedName>
</protein>
<dbReference type="InParanoid" id="A0A545ASS4"/>
<evidence type="ECO:0000313" key="2">
    <source>
        <dbReference type="Proteomes" id="UP000317982"/>
    </source>
</evidence>
<evidence type="ECO:0008006" key="3">
    <source>
        <dbReference type="Google" id="ProtNLM"/>
    </source>
</evidence>
<dbReference type="OrthoDB" id="3830203at2"/>
<dbReference type="RefSeq" id="WP_142705379.1">
    <property type="nucleotide sequence ID" value="NZ_VIRS01000009.1"/>
</dbReference>
<name>A0A545ASS4_9ACTN</name>
<dbReference type="EMBL" id="VIRS01000009">
    <property type="protein sequence ID" value="TQS44389.1"/>
    <property type="molecule type" value="Genomic_DNA"/>
</dbReference>
<sequence>MQGTVRHFAPDSRDGSVLLDDGSDVPFSTAAFDAGGLRLLRPGQRVRLERDATGDVIAVTIVTFPS</sequence>
<dbReference type="AlphaFoldDB" id="A0A545ASS4"/>
<dbReference type="InterPro" id="IPR012340">
    <property type="entry name" value="NA-bd_OB-fold"/>
</dbReference>
<proteinExistence type="predicted"/>
<accession>A0A545ASS4</accession>
<reference evidence="1 2" key="1">
    <citation type="submission" date="2019-07" db="EMBL/GenBank/DDBJ databases">
        <title>Cryptosporangium phraense sp. nov., isolated from plant litter.</title>
        <authorList>
            <person name="Suriyachadkun C."/>
        </authorList>
    </citation>
    <scope>NUCLEOTIDE SEQUENCE [LARGE SCALE GENOMIC DNA]</scope>
    <source>
        <strain evidence="1 2">A-T 5661</strain>
    </source>
</reference>